<dbReference type="GO" id="GO:0009401">
    <property type="term" value="P:phosphoenolpyruvate-dependent sugar phosphotransferase system"/>
    <property type="evidence" value="ECO:0007669"/>
    <property type="project" value="UniProtKB-KW"/>
</dbReference>
<dbReference type="PANTHER" id="PTHR32502">
    <property type="entry name" value="N-ACETYLGALACTOSAMINE PERMEASE II COMPONENT-RELATED"/>
    <property type="match status" value="1"/>
</dbReference>
<evidence type="ECO:0000256" key="9">
    <source>
        <dbReference type="SAM" id="MobiDB-lite"/>
    </source>
</evidence>
<feature type="transmembrane region" description="Helical" evidence="10">
    <location>
        <begin position="119"/>
        <end position="142"/>
    </location>
</feature>
<dbReference type="Proteomes" id="UP000218796">
    <property type="component" value="Unassembled WGS sequence"/>
</dbReference>
<feature type="transmembrane region" description="Helical" evidence="10">
    <location>
        <begin position="154"/>
        <end position="174"/>
    </location>
</feature>
<evidence type="ECO:0000256" key="4">
    <source>
        <dbReference type="ARBA" id="ARBA00022597"/>
    </source>
</evidence>
<dbReference type="RefSeq" id="WP_039184496.1">
    <property type="nucleotide sequence ID" value="NZ_CAUFSP010000017.1"/>
</dbReference>
<sequence length="286" mass="30733">MASEIVNTENTSVTATNAGQDNPPKTVLTRGDITRLGFRSALLQSGFNYERMQATGFASAQSPLLKKIYANDKDALSASMRDNLEFINTNTNAAGFLMGLLISLEERHESRDLIKGLKVALFGPLAGIGDAIFWFTLLPIVAGVCASFASQGSILGPLIFFVVYAALFLLRVVWTHLGYSLGVKAIDKLRSSSGAISRAATILGVTVIGGLIASYVHLTVTAKIAVTAGHEVSIQEAFFDKVFPNLLPLGYTLLMYYLLRAKKVSPVTLILVTFVLSIALSWLGVL</sequence>
<reference evidence="11 12" key="1">
    <citation type="submission" date="2017-08" db="EMBL/GenBank/DDBJ databases">
        <title>Draft Genome Sequence of Hafnia alvei CITHA-6 Isolated from Raw Bovine Milk.</title>
        <authorList>
            <person name="Culligan E.P."/>
            <person name="Mcsweeney A."/>
            <person name="O'Doherty C."/>
            <person name="Gleeson E."/>
            <person name="O'Riordan D."/>
            <person name="Sleator R.D."/>
        </authorList>
    </citation>
    <scope>NUCLEOTIDE SEQUENCE [LARGE SCALE GENOMIC DNA]</scope>
    <source>
        <strain evidence="11 12">CITHA-6</strain>
    </source>
</reference>
<evidence type="ECO:0000313" key="11">
    <source>
        <dbReference type="EMBL" id="PAV94557.1"/>
    </source>
</evidence>
<dbReference type="InterPro" id="IPR050303">
    <property type="entry name" value="GatZ_KbaZ_carbometab"/>
</dbReference>
<gene>
    <name evidence="11" type="ORF">CJD50_19995</name>
</gene>
<comment type="subcellular location">
    <subcellularLocation>
        <location evidence="1">Cell membrane</location>
        <topology evidence="1">Multi-pass membrane protein</topology>
    </subcellularLocation>
</comment>
<keyword evidence="8 10" id="KW-0472">Membrane</keyword>
<protein>
    <submittedName>
        <fullName evidence="11">PTS N-acetylgalactosamine transporter subunit IID</fullName>
    </submittedName>
</protein>
<keyword evidence="7 10" id="KW-1133">Transmembrane helix</keyword>
<evidence type="ECO:0000256" key="6">
    <source>
        <dbReference type="ARBA" id="ARBA00022692"/>
    </source>
</evidence>
<dbReference type="EMBL" id="NQMS01000012">
    <property type="protein sequence ID" value="PAV94557.1"/>
    <property type="molecule type" value="Genomic_DNA"/>
</dbReference>
<evidence type="ECO:0000313" key="12">
    <source>
        <dbReference type="Proteomes" id="UP000218796"/>
    </source>
</evidence>
<name>A0A2A2M780_9GAMM</name>
<keyword evidence="5" id="KW-0598">Phosphotransferase system</keyword>
<dbReference type="GO" id="GO:0005886">
    <property type="term" value="C:plasma membrane"/>
    <property type="evidence" value="ECO:0007669"/>
    <property type="project" value="UniProtKB-SubCell"/>
</dbReference>
<keyword evidence="6 10" id="KW-0812">Transmembrane</keyword>
<feature type="transmembrane region" description="Helical" evidence="10">
    <location>
        <begin position="266"/>
        <end position="285"/>
    </location>
</feature>
<dbReference type="NCBIfam" id="TIGR00828">
    <property type="entry name" value="EIID-AGA"/>
    <property type="match status" value="1"/>
</dbReference>
<feature type="region of interest" description="Disordered" evidence="9">
    <location>
        <begin position="1"/>
        <end position="26"/>
    </location>
</feature>
<evidence type="ECO:0000256" key="5">
    <source>
        <dbReference type="ARBA" id="ARBA00022683"/>
    </source>
</evidence>
<dbReference type="InterPro" id="IPR004704">
    <property type="entry name" value="PTS_IID_man"/>
</dbReference>
<keyword evidence="12" id="KW-1185">Reference proteome</keyword>
<evidence type="ECO:0000256" key="2">
    <source>
        <dbReference type="ARBA" id="ARBA00022448"/>
    </source>
</evidence>
<proteinExistence type="predicted"/>
<keyword evidence="3" id="KW-1003">Cell membrane</keyword>
<organism evidence="11 12">
    <name type="scientific">Hafnia paralvei</name>
    <dbReference type="NCBI Taxonomy" id="546367"/>
    <lineage>
        <taxon>Bacteria</taxon>
        <taxon>Pseudomonadati</taxon>
        <taxon>Pseudomonadota</taxon>
        <taxon>Gammaproteobacteria</taxon>
        <taxon>Enterobacterales</taxon>
        <taxon>Hafniaceae</taxon>
        <taxon>Hafnia</taxon>
    </lineage>
</organism>
<keyword evidence="2" id="KW-0813">Transport</keyword>
<dbReference type="AlphaFoldDB" id="A0A2A2M780"/>
<dbReference type="PROSITE" id="PS51108">
    <property type="entry name" value="PTS_EIID"/>
    <property type="match status" value="1"/>
</dbReference>
<feature type="transmembrane region" description="Helical" evidence="10">
    <location>
        <begin position="195"/>
        <end position="216"/>
    </location>
</feature>
<dbReference type="OrthoDB" id="9811533at2"/>
<feature type="transmembrane region" description="Helical" evidence="10">
    <location>
        <begin position="242"/>
        <end position="259"/>
    </location>
</feature>
<dbReference type="Pfam" id="PF03613">
    <property type="entry name" value="EIID-AGA"/>
    <property type="match status" value="1"/>
</dbReference>
<evidence type="ECO:0000256" key="10">
    <source>
        <dbReference type="SAM" id="Phobius"/>
    </source>
</evidence>
<evidence type="ECO:0000256" key="3">
    <source>
        <dbReference type="ARBA" id="ARBA00022475"/>
    </source>
</evidence>
<feature type="compositionally biased region" description="Polar residues" evidence="9">
    <location>
        <begin position="1"/>
        <end position="20"/>
    </location>
</feature>
<comment type="caution">
    <text evidence="11">The sequence shown here is derived from an EMBL/GenBank/DDBJ whole genome shotgun (WGS) entry which is preliminary data.</text>
</comment>
<evidence type="ECO:0000256" key="7">
    <source>
        <dbReference type="ARBA" id="ARBA00022989"/>
    </source>
</evidence>
<keyword evidence="4" id="KW-0762">Sugar transport</keyword>
<accession>A0A2A2M780</accession>
<evidence type="ECO:0000256" key="8">
    <source>
        <dbReference type="ARBA" id="ARBA00023136"/>
    </source>
</evidence>
<dbReference type="PANTHER" id="PTHR32502:SF5">
    <property type="entry name" value="N-ACETYLGALACTOSAMINE PERMEASE IID COMPONENT-RELATED"/>
    <property type="match status" value="1"/>
</dbReference>
<dbReference type="NCBIfam" id="NF007359">
    <property type="entry name" value="PRK09855.1"/>
    <property type="match status" value="1"/>
</dbReference>
<evidence type="ECO:0000256" key="1">
    <source>
        <dbReference type="ARBA" id="ARBA00004651"/>
    </source>
</evidence>